<reference evidence="2" key="2">
    <citation type="journal article" date="2021" name="PeerJ">
        <title>Extensive microbial diversity within the chicken gut microbiome revealed by metagenomics and culture.</title>
        <authorList>
            <person name="Gilroy R."/>
            <person name="Ravi A."/>
            <person name="Getino M."/>
            <person name="Pursley I."/>
            <person name="Horton D.L."/>
            <person name="Alikhan N.F."/>
            <person name="Baker D."/>
            <person name="Gharbi K."/>
            <person name="Hall N."/>
            <person name="Watson M."/>
            <person name="Adriaenssens E.M."/>
            <person name="Foster-Nyarko E."/>
            <person name="Jarju S."/>
            <person name="Secka A."/>
            <person name="Antonio M."/>
            <person name="Oren A."/>
            <person name="Chaudhuri R.R."/>
            <person name="La Ragione R."/>
            <person name="Hildebrand F."/>
            <person name="Pallen M.J."/>
        </authorList>
    </citation>
    <scope>NUCLEOTIDE SEQUENCE</scope>
    <source>
        <strain evidence="2">11159</strain>
    </source>
</reference>
<comment type="caution">
    <text evidence="2">The sequence shown here is derived from an EMBL/GenBank/DDBJ whole genome shotgun (WGS) entry which is preliminary data.</text>
</comment>
<evidence type="ECO:0000259" key="1">
    <source>
        <dbReference type="SMART" id="SM00635"/>
    </source>
</evidence>
<dbReference type="Gene3D" id="3.10.450.30">
    <property type="entry name" value="Microbial ribonucleases"/>
    <property type="match status" value="1"/>
</dbReference>
<feature type="domain" description="BIG2" evidence="1">
    <location>
        <begin position="7"/>
        <end position="81"/>
    </location>
</feature>
<organism evidence="2 3">
    <name type="scientific">Candidatus Onthovivens merdipullorum</name>
    <dbReference type="NCBI Taxonomy" id="2840889"/>
    <lineage>
        <taxon>Bacteria</taxon>
        <taxon>Bacillati</taxon>
        <taxon>Bacillota</taxon>
        <taxon>Bacilli</taxon>
        <taxon>Bacillales</taxon>
        <taxon>Candidatus Onthovivens</taxon>
    </lineage>
</organism>
<dbReference type="AlphaFoldDB" id="A0A9D9DGK2"/>
<evidence type="ECO:0000313" key="2">
    <source>
        <dbReference type="EMBL" id="MBO8427254.1"/>
    </source>
</evidence>
<reference evidence="2" key="1">
    <citation type="submission" date="2020-10" db="EMBL/GenBank/DDBJ databases">
        <authorList>
            <person name="Gilroy R."/>
        </authorList>
    </citation>
    <scope>NUCLEOTIDE SEQUENCE</scope>
    <source>
        <strain evidence="2">11159</strain>
    </source>
</reference>
<dbReference type="Gene3D" id="2.60.40.1080">
    <property type="match status" value="2"/>
</dbReference>
<dbReference type="Proteomes" id="UP000823613">
    <property type="component" value="Unassembled WGS sequence"/>
</dbReference>
<dbReference type="Pfam" id="PF02368">
    <property type="entry name" value="Big_2"/>
    <property type="match status" value="1"/>
</dbReference>
<dbReference type="InterPro" id="IPR008964">
    <property type="entry name" value="Invasin/intimin_cell_adhesion"/>
</dbReference>
<dbReference type="SUPFAM" id="SSF49373">
    <property type="entry name" value="Invasin/intimin cell-adhesion fragments"/>
    <property type="match status" value="2"/>
</dbReference>
<protein>
    <submittedName>
        <fullName evidence="2">Ig-like domain-containing protein</fullName>
    </submittedName>
</protein>
<proteinExistence type="predicted"/>
<dbReference type="InterPro" id="IPR003343">
    <property type="entry name" value="Big_2"/>
</dbReference>
<accession>A0A9D9DGK2</accession>
<feature type="non-terminal residue" evidence="2">
    <location>
        <position position="1"/>
    </location>
</feature>
<name>A0A9D9DGK2_9BACL</name>
<gene>
    <name evidence="2" type="ORF">IAC58_01680</name>
</gene>
<dbReference type="SMART" id="SM00635">
    <property type="entry name" value="BID_2"/>
    <property type="match status" value="2"/>
</dbReference>
<evidence type="ECO:0000313" key="3">
    <source>
        <dbReference type="Proteomes" id="UP000823613"/>
    </source>
</evidence>
<sequence length="680" mass="76062">TTINQDAPSLIIENGDSAKIIKGETLTLNIIKENIDGIISFSSSNEEIATISNTGVIKALNVGECVISAYYLDIIDTIKISVYKPSINILNEDNLVLNVGDSLKLDVEISESNETPTFSSSNNSIISVSEEGVIKALSEGNVIISAFISGAIDTISVNVIKSDTPSLIVTSNKDINVEVGNTFGVFYQTYNYSGEVYYEISNLSVISFIEDKENAFYFEAIGEGDTEITILLDDIYFPNIVTISVHVSPKVNTYLNISIEENAMLVGENKNINIDIYDEKLIDKISYEITEGNDCIDIKNNRIYAKKSGFARFFAKIGDLISNEIELYIYDFDIYSSKNEISVGERIIITINDESIDKSSLYLVSEENNVISLYYDNRDDLLYLEGLSDGETSFYLEGANNLISNKLNIVVNGSNPYLDISKEEFYSDYKRATSYKDAMNRSEAYLMSGSIDPQDQEPTIASYQPSLNGKLIHNSSLNYSNDGLTYTVNDSNGNPAFDVYYGAAYTSLEEVAAYIYAFGDVPINYSESKNMKPSRSPWGEFLRLNNSEFSGDTDRYPYEPVLPNISGCGGNLIYYEIDIGTTGTDCDPSYESKIYNDGYSITRGAARIVYSRYYKDSGKEVNMEDRYVFYTYNHYNDFQEYLNYEFGWGEMFGNITGGGEISSKVDYNPTPYVETLRQPL</sequence>
<dbReference type="EMBL" id="JADIMY010000033">
    <property type="protein sequence ID" value="MBO8427254.1"/>
    <property type="molecule type" value="Genomic_DNA"/>
</dbReference>
<feature type="domain" description="BIG2" evidence="1">
    <location>
        <begin position="84"/>
        <end position="158"/>
    </location>
</feature>